<sequence length="83" mass="9108">MSEVESESMISSDSNNSFDSTNTLESSNDSDSENEANQNEKDKDSELPNTGEDKTKNGLLAGILRLGGLSLLRRRRKKGTENN</sequence>
<keyword evidence="2" id="KW-0134">Cell wall</keyword>
<evidence type="ECO:0000313" key="8">
    <source>
        <dbReference type="EMBL" id="MDH5158887.1"/>
    </source>
</evidence>
<dbReference type="EMBL" id="JAROYR010000020">
    <property type="protein sequence ID" value="MDH5158887.1"/>
    <property type="molecule type" value="Genomic_DNA"/>
</dbReference>
<feature type="region of interest" description="Disordered" evidence="6">
    <location>
        <begin position="1"/>
        <end position="62"/>
    </location>
</feature>
<dbReference type="NCBIfam" id="TIGR01167">
    <property type="entry name" value="LPXTG_anchor"/>
    <property type="match status" value="1"/>
</dbReference>
<evidence type="ECO:0000259" key="7">
    <source>
        <dbReference type="PROSITE" id="PS50847"/>
    </source>
</evidence>
<evidence type="ECO:0000256" key="5">
    <source>
        <dbReference type="ARBA" id="ARBA00023088"/>
    </source>
</evidence>
<reference evidence="8 9" key="1">
    <citation type="submission" date="2023-03" db="EMBL/GenBank/DDBJ databases">
        <title>Bacterial isolates from washroom surfaces on a university campus.</title>
        <authorList>
            <person name="Holman D.B."/>
            <person name="Gzyl K.E."/>
            <person name="Taheri A.E."/>
        </authorList>
    </citation>
    <scope>NUCLEOTIDE SEQUENCE [LARGE SCALE GENOMIC DNA]</scope>
    <source>
        <strain evidence="8 9">RD01</strain>
    </source>
</reference>
<dbReference type="Proteomes" id="UP001159200">
    <property type="component" value="Unassembled WGS sequence"/>
</dbReference>
<organism evidence="8 9">
    <name type="scientific">Staphylococcus cohnii</name>
    <dbReference type="NCBI Taxonomy" id="29382"/>
    <lineage>
        <taxon>Bacteria</taxon>
        <taxon>Bacillati</taxon>
        <taxon>Bacillota</taxon>
        <taxon>Bacilli</taxon>
        <taxon>Bacillales</taxon>
        <taxon>Staphylococcaceae</taxon>
        <taxon>Staphylococcus</taxon>
        <taxon>Staphylococcus cohnii species complex</taxon>
    </lineage>
</organism>
<dbReference type="GeneID" id="58096271"/>
<dbReference type="InterPro" id="IPR019931">
    <property type="entry name" value="LPXTG_anchor"/>
</dbReference>
<gene>
    <name evidence="8" type="ORF">P5X59_11280</name>
</gene>
<evidence type="ECO:0000256" key="2">
    <source>
        <dbReference type="ARBA" id="ARBA00022512"/>
    </source>
</evidence>
<keyword evidence="5" id="KW-0572">Peptidoglycan-anchor</keyword>
<evidence type="ECO:0000313" key="9">
    <source>
        <dbReference type="Proteomes" id="UP001159200"/>
    </source>
</evidence>
<feature type="compositionally biased region" description="Low complexity" evidence="6">
    <location>
        <begin position="7"/>
        <end position="27"/>
    </location>
</feature>
<keyword evidence="4" id="KW-0732">Signal</keyword>
<accession>A0ABT6J2C9</accession>
<comment type="subcellular location">
    <subcellularLocation>
        <location evidence="1">Secreted</location>
        <location evidence="1">Cell wall</location>
        <topology evidence="1">Peptidoglycan-anchor</topology>
    </subcellularLocation>
</comment>
<feature type="compositionally biased region" description="Basic and acidic residues" evidence="6">
    <location>
        <begin position="38"/>
        <end position="56"/>
    </location>
</feature>
<evidence type="ECO:0000256" key="1">
    <source>
        <dbReference type="ARBA" id="ARBA00004168"/>
    </source>
</evidence>
<name>A0ABT6J2C9_9STAP</name>
<proteinExistence type="predicted"/>
<protein>
    <submittedName>
        <fullName evidence="8">LPXTG cell wall anchor domain-containing protein</fullName>
    </submittedName>
</protein>
<evidence type="ECO:0000256" key="4">
    <source>
        <dbReference type="ARBA" id="ARBA00022729"/>
    </source>
</evidence>
<dbReference type="PROSITE" id="PS50847">
    <property type="entry name" value="GRAM_POS_ANCHORING"/>
    <property type="match status" value="1"/>
</dbReference>
<dbReference type="RefSeq" id="WP_064263590.1">
    <property type="nucleotide sequence ID" value="NZ_CP033735.1"/>
</dbReference>
<evidence type="ECO:0000256" key="6">
    <source>
        <dbReference type="SAM" id="MobiDB-lite"/>
    </source>
</evidence>
<dbReference type="Pfam" id="PF00746">
    <property type="entry name" value="Gram_pos_anchor"/>
    <property type="match status" value="1"/>
</dbReference>
<evidence type="ECO:0000256" key="3">
    <source>
        <dbReference type="ARBA" id="ARBA00022525"/>
    </source>
</evidence>
<keyword evidence="3" id="KW-0964">Secreted</keyword>
<keyword evidence="9" id="KW-1185">Reference proteome</keyword>
<comment type="caution">
    <text evidence="8">The sequence shown here is derived from an EMBL/GenBank/DDBJ whole genome shotgun (WGS) entry which is preliminary data.</text>
</comment>
<feature type="domain" description="Gram-positive cocci surface proteins LPxTG" evidence="7">
    <location>
        <begin position="47"/>
        <end position="83"/>
    </location>
</feature>